<reference evidence="2 3" key="1">
    <citation type="submission" date="2016-03" db="EMBL/GenBank/DDBJ databases">
        <title>Acetic acid bacteria sequencing.</title>
        <authorList>
            <person name="Brandt J."/>
            <person name="Jakob F."/>
            <person name="Vogel R.F."/>
        </authorList>
    </citation>
    <scope>NUCLEOTIDE SEQUENCE [LARGE SCALE GENOMIC DNA]</scope>
    <source>
        <strain evidence="2 3">TMW2.1153</strain>
    </source>
</reference>
<gene>
    <name evidence="2" type="ORF">A0U92_07660</name>
</gene>
<sequence length="186" mass="20835">MKSHTGHLPRGKRIEIWFQDEARIGQKNGVVRQWAKRGTRPRQPADQRYVNAWLFGAICLAGGKAAGLVLPFTGTASMQLHIDEISYSVARGAHAVVLLDRASWHTTAKLGLPRNISLIFLPSRAPELNLVENVCQFRRANWLANTVFDDMDHIINAACNGWNNLVAFPDTIRSIGFRIWAHKGQT</sequence>
<dbReference type="Pfam" id="PF13358">
    <property type="entry name" value="DDE_3"/>
    <property type="match status" value="1"/>
</dbReference>
<name>A0A1U9KKP5_ACEAC</name>
<dbReference type="InterPro" id="IPR036397">
    <property type="entry name" value="RNaseH_sf"/>
</dbReference>
<protein>
    <submittedName>
        <fullName evidence="2">Transposase</fullName>
    </submittedName>
</protein>
<evidence type="ECO:0000313" key="3">
    <source>
        <dbReference type="Proteomes" id="UP000188937"/>
    </source>
</evidence>
<dbReference type="Proteomes" id="UP000188937">
    <property type="component" value="Chromosome"/>
</dbReference>
<dbReference type="AlphaFoldDB" id="A0A1U9KKP5"/>
<dbReference type="NCBIfam" id="NF033545">
    <property type="entry name" value="transpos_IS630"/>
    <property type="match status" value="1"/>
</dbReference>
<dbReference type="Gene3D" id="3.30.420.10">
    <property type="entry name" value="Ribonuclease H-like superfamily/Ribonuclease H"/>
    <property type="match status" value="1"/>
</dbReference>
<dbReference type="KEGG" id="aace:A0U92_07660"/>
<keyword evidence="3" id="KW-1185">Reference proteome</keyword>
<dbReference type="EMBL" id="CP014692">
    <property type="protein sequence ID" value="AQS86339.1"/>
    <property type="molecule type" value="Genomic_DNA"/>
</dbReference>
<proteinExistence type="predicted"/>
<accession>A0A1U9KKP5</accession>
<organism evidence="2 3">
    <name type="scientific">Acetobacter aceti</name>
    <dbReference type="NCBI Taxonomy" id="435"/>
    <lineage>
        <taxon>Bacteria</taxon>
        <taxon>Pseudomonadati</taxon>
        <taxon>Pseudomonadota</taxon>
        <taxon>Alphaproteobacteria</taxon>
        <taxon>Acetobacterales</taxon>
        <taxon>Acetobacteraceae</taxon>
        <taxon>Acetobacter</taxon>
        <taxon>Acetobacter subgen. Acetobacter</taxon>
    </lineage>
</organism>
<dbReference type="GO" id="GO:0003676">
    <property type="term" value="F:nucleic acid binding"/>
    <property type="evidence" value="ECO:0007669"/>
    <property type="project" value="InterPro"/>
</dbReference>
<evidence type="ECO:0000259" key="1">
    <source>
        <dbReference type="Pfam" id="PF13358"/>
    </source>
</evidence>
<dbReference type="InterPro" id="IPR038717">
    <property type="entry name" value="Tc1-like_DDE_dom"/>
</dbReference>
<evidence type="ECO:0000313" key="2">
    <source>
        <dbReference type="EMBL" id="AQS86339.1"/>
    </source>
</evidence>
<dbReference type="InterPro" id="IPR047655">
    <property type="entry name" value="Transpos_IS630-like"/>
</dbReference>
<feature type="domain" description="Tc1-like transposase DDE" evidence="1">
    <location>
        <begin position="16"/>
        <end position="154"/>
    </location>
</feature>